<evidence type="ECO:0000256" key="1">
    <source>
        <dbReference type="ARBA" id="ARBA00023235"/>
    </source>
</evidence>
<comment type="caution">
    <text evidence="3">The sequence shown here is derived from an EMBL/GenBank/DDBJ whole genome shotgun (WGS) entry which is preliminary data.</text>
</comment>
<dbReference type="Gene3D" id="3.30.70.580">
    <property type="entry name" value="Pseudouridine synthase I, catalytic domain, N-terminal subdomain"/>
    <property type="match status" value="1"/>
</dbReference>
<feature type="region of interest" description="Disordered" evidence="2">
    <location>
        <begin position="369"/>
        <end position="400"/>
    </location>
</feature>
<name>A0ABQ5RXG3_9CHLO</name>
<accession>A0ABQ5RXG3</accession>
<keyword evidence="4" id="KW-1185">Reference proteome</keyword>
<organism evidence="3 4">
    <name type="scientific">Volvox africanus</name>
    <dbReference type="NCBI Taxonomy" id="51714"/>
    <lineage>
        <taxon>Eukaryota</taxon>
        <taxon>Viridiplantae</taxon>
        <taxon>Chlorophyta</taxon>
        <taxon>core chlorophytes</taxon>
        <taxon>Chlorophyceae</taxon>
        <taxon>CS clade</taxon>
        <taxon>Chlamydomonadales</taxon>
        <taxon>Volvocaceae</taxon>
        <taxon>Volvox</taxon>
    </lineage>
</organism>
<feature type="region of interest" description="Disordered" evidence="2">
    <location>
        <begin position="181"/>
        <end position="205"/>
    </location>
</feature>
<sequence>MALKRSSDGSGMGARNRGSTPGGRGLSTTAGVGPKVTVSYFGPAFAGWAYQPGRRTLQGELETALQPLVDAAGGNKRVVISAAGRTDAGVHAYGMPFSFYSWRPVSYDEIMRVVDGLQPGRLRVMRVEEVPRQFHATFSAAWRRYVYLFPLRSTSPPKHTACQTAGAAAAAANTSTTAVTTSGTATASGGSYPSPHQLAPPPPAAVERLGDAGEVAAAEAPYMPRPPPPLRSSLPSAEGLVPRLGSPAVVIPPESYTLDPDPELMGRMLARLEGRLLDFIACARDTPPGKDGMCVLHLCRCHVMELPHPSPLASGTVATAISAATIPAAATAGPLAEHGVLQQQEAVVASSAATMAAAVRLLPLHEPREAEHPHQHDLKQPQPRSLMPPIASASAATPAEPDLGKQLPAVREPEGVAAGTINPRVLCIELVGNRFLRRMVRVLVSTALREATPGAGRCGGREDALLDCLEAGRTATAMPAPAAGLCFVGAGYATS</sequence>
<dbReference type="SUPFAM" id="SSF55120">
    <property type="entry name" value="Pseudouridine synthase"/>
    <property type="match status" value="1"/>
</dbReference>
<dbReference type="Gene3D" id="3.30.70.660">
    <property type="entry name" value="Pseudouridine synthase I, catalytic domain, C-terminal subdomain"/>
    <property type="match status" value="1"/>
</dbReference>
<proteinExistence type="predicted"/>
<evidence type="ECO:0000313" key="4">
    <source>
        <dbReference type="Proteomes" id="UP001165090"/>
    </source>
</evidence>
<dbReference type="PANTHER" id="PTHR11142">
    <property type="entry name" value="PSEUDOURIDYLATE SYNTHASE"/>
    <property type="match status" value="1"/>
</dbReference>
<evidence type="ECO:0000256" key="2">
    <source>
        <dbReference type="SAM" id="MobiDB-lite"/>
    </source>
</evidence>
<dbReference type="Proteomes" id="UP001165090">
    <property type="component" value="Unassembled WGS sequence"/>
</dbReference>
<dbReference type="PANTHER" id="PTHR11142:SF5">
    <property type="entry name" value="TRNA PSEUDOURIDINE(38_39) SYNTHASE"/>
    <property type="match status" value="1"/>
</dbReference>
<gene>
    <name evidence="3" type="ORF">VaNZ11_004166</name>
</gene>
<dbReference type="InterPro" id="IPR020094">
    <property type="entry name" value="TruA/RsuA/RluB/E/F_N"/>
</dbReference>
<feature type="region of interest" description="Disordered" evidence="2">
    <location>
        <begin position="219"/>
        <end position="238"/>
    </location>
</feature>
<feature type="compositionally biased region" description="Basic and acidic residues" evidence="2">
    <location>
        <begin position="369"/>
        <end position="379"/>
    </location>
</feature>
<feature type="region of interest" description="Disordered" evidence="2">
    <location>
        <begin position="1"/>
        <end position="30"/>
    </location>
</feature>
<protein>
    <submittedName>
        <fullName evidence="3">Uncharacterized protein</fullName>
    </submittedName>
</protein>
<reference evidence="3 4" key="1">
    <citation type="journal article" date="2023" name="IScience">
        <title>Expanded male sex-determining region conserved during the evolution of homothallism in the green alga Volvox.</title>
        <authorList>
            <person name="Yamamoto K."/>
            <person name="Matsuzaki R."/>
            <person name="Mahakham W."/>
            <person name="Heman W."/>
            <person name="Sekimoto H."/>
            <person name="Kawachi M."/>
            <person name="Minakuchi Y."/>
            <person name="Toyoda A."/>
            <person name="Nozaki H."/>
        </authorList>
    </citation>
    <scope>NUCLEOTIDE SEQUENCE [LARGE SCALE GENOMIC DNA]</scope>
    <source>
        <strain evidence="3 4">NIES-4468</strain>
    </source>
</reference>
<dbReference type="InterPro" id="IPR001406">
    <property type="entry name" value="PsdUridine_synth_TruA"/>
</dbReference>
<dbReference type="EMBL" id="BSDZ01000010">
    <property type="protein sequence ID" value="GLI61746.1"/>
    <property type="molecule type" value="Genomic_DNA"/>
</dbReference>
<keyword evidence="1" id="KW-0413">Isomerase</keyword>
<evidence type="ECO:0000313" key="3">
    <source>
        <dbReference type="EMBL" id="GLI61746.1"/>
    </source>
</evidence>
<feature type="compositionally biased region" description="Low complexity" evidence="2">
    <location>
        <begin position="388"/>
        <end position="400"/>
    </location>
</feature>
<dbReference type="InterPro" id="IPR020103">
    <property type="entry name" value="PsdUridine_synth_cat_dom_sf"/>
</dbReference>
<dbReference type="InterPro" id="IPR020095">
    <property type="entry name" value="PsdUridine_synth_TruA_C"/>
</dbReference>
<feature type="compositionally biased region" description="Low complexity" evidence="2">
    <location>
        <begin position="181"/>
        <end position="191"/>
    </location>
</feature>